<reference evidence="2" key="1">
    <citation type="journal article" date="2022" name="bioRxiv">
        <title>Sequencing and chromosome-scale assembly of the giantPleurodeles waltlgenome.</title>
        <authorList>
            <person name="Brown T."/>
            <person name="Elewa A."/>
            <person name="Iarovenko S."/>
            <person name="Subramanian E."/>
            <person name="Araus A.J."/>
            <person name="Petzold A."/>
            <person name="Susuki M."/>
            <person name="Suzuki K.-i.T."/>
            <person name="Hayashi T."/>
            <person name="Toyoda A."/>
            <person name="Oliveira C."/>
            <person name="Osipova E."/>
            <person name="Leigh N.D."/>
            <person name="Simon A."/>
            <person name="Yun M.H."/>
        </authorList>
    </citation>
    <scope>NUCLEOTIDE SEQUENCE</scope>
    <source>
        <strain evidence="2">20211129_DDA</strain>
        <tissue evidence="2">Liver</tissue>
    </source>
</reference>
<keyword evidence="3" id="KW-1185">Reference proteome</keyword>
<accession>A0AAV7WLV6</accession>
<name>A0AAV7WLV6_PLEWA</name>
<evidence type="ECO:0000313" key="2">
    <source>
        <dbReference type="EMBL" id="KAJ1213210.1"/>
    </source>
</evidence>
<organism evidence="2 3">
    <name type="scientific">Pleurodeles waltl</name>
    <name type="common">Iberian ribbed newt</name>
    <dbReference type="NCBI Taxonomy" id="8319"/>
    <lineage>
        <taxon>Eukaryota</taxon>
        <taxon>Metazoa</taxon>
        <taxon>Chordata</taxon>
        <taxon>Craniata</taxon>
        <taxon>Vertebrata</taxon>
        <taxon>Euteleostomi</taxon>
        <taxon>Amphibia</taxon>
        <taxon>Batrachia</taxon>
        <taxon>Caudata</taxon>
        <taxon>Salamandroidea</taxon>
        <taxon>Salamandridae</taxon>
        <taxon>Pleurodelinae</taxon>
        <taxon>Pleurodeles</taxon>
    </lineage>
</organism>
<dbReference type="Proteomes" id="UP001066276">
    <property type="component" value="Chromosome 1_1"/>
</dbReference>
<sequence>MGFFAGPWAKSSGPPCRLEARQRQYRCRRLEEGTQEITVLERGGARPAEHRQSDTAKPCRAKGLVAAPPEATGSPLRQRRPGSALWGLNLVCVDPPGTVWPRTVCPTPYEQPSRERTPPVREVWIAGGATANEKPQLG</sequence>
<feature type="compositionally biased region" description="Basic and acidic residues" evidence="1">
    <location>
        <begin position="43"/>
        <end position="54"/>
    </location>
</feature>
<protein>
    <submittedName>
        <fullName evidence="2">Uncharacterized protein</fullName>
    </submittedName>
</protein>
<dbReference type="AlphaFoldDB" id="A0AAV7WLV6"/>
<evidence type="ECO:0000313" key="3">
    <source>
        <dbReference type="Proteomes" id="UP001066276"/>
    </source>
</evidence>
<comment type="caution">
    <text evidence="2">The sequence shown here is derived from an EMBL/GenBank/DDBJ whole genome shotgun (WGS) entry which is preliminary data.</text>
</comment>
<gene>
    <name evidence="2" type="ORF">NDU88_000848</name>
</gene>
<dbReference type="EMBL" id="JANPWB010000001">
    <property type="protein sequence ID" value="KAJ1213210.1"/>
    <property type="molecule type" value="Genomic_DNA"/>
</dbReference>
<evidence type="ECO:0000256" key="1">
    <source>
        <dbReference type="SAM" id="MobiDB-lite"/>
    </source>
</evidence>
<feature type="region of interest" description="Disordered" evidence="1">
    <location>
        <begin position="41"/>
        <end position="60"/>
    </location>
</feature>
<proteinExistence type="predicted"/>